<dbReference type="AlphaFoldDB" id="A0A5N5HT99"/>
<reference evidence="1 2" key="3">
    <citation type="submission" date="2019-11" db="EMBL/GenBank/DDBJ databases">
        <title>A de novo genome assembly of a pear dwarfing rootstock.</title>
        <authorList>
            <person name="Wang F."/>
            <person name="Wang J."/>
            <person name="Li S."/>
            <person name="Zhang Y."/>
            <person name="Fang M."/>
            <person name="Ma L."/>
            <person name="Zhao Y."/>
            <person name="Jiang S."/>
        </authorList>
    </citation>
    <scope>NUCLEOTIDE SEQUENCE [LARGE SCALE GENOMIC DNA]</scope>
    <source>
        <strain evidence="1">S2</strain>
        <tissue evidence="1">Leaf</tissue>
    </source>
</reference>
<name>A0A5N5HT99_9ROSA</name>
<reference evidence="2" key="2">
    <citation type="submission" date="2019-10" db="EMBL/GenBank/DDBJ databases">
        <title>A de novo genome assembly of a pear dwarfing rootstock.</title>
        <authorList>
            <person name="Wang F."/>
            <person name="Wang J."/>
            <person name="Li S."/>
            <person name="Zhang Y."/>
            <person name="Fang M."/>
            <person name="Ma L."/>
            <person name="Zhao Y."/>
            <person name="Jiang S."/>
        </authorList>
    </citation>
    <scope>NUCLEOTIDE SEQUENCE [LARGE SCALE GENOMIC DNA]</scope>
</reference>
<keyword evidence="2" id="KW-1185">Reference proteome</keyword>
<protein>
    <submittedName>
        <fullName evidence="1">Uncharacterized protein</fullName>
    </submittedName>
</protein>
<evidence type="ECO:0000313" key="1">
    <source>
        <dbReference type="EMBL" id="KAB2629372.1"/>
    </source>
</evidence>
<comment type="caution">
    <text evidence="1">The sequence shown here is derived from an EMBL/GenBank/DDBJ whole genome shotgun (WGS) entry which is preliminary data.</text>
</comment>
<reference evidence="1 2" key="1">
    <citation type="submission" date="2019-09" db="EMBL/GenBank/DDBJ databases">
        <authorList>
            <person name="Ou C."/>
        </authorList>
    </citation>
    <scope>NUCLEOTIDE SEQUENCE [LARGE SCALE GENOMIC DNA]</scope>
    <source>
        <strain evidence="1">S2</strain>
        <tissue evidence="1">Leaf</tissue>
    </source>
</reference>
<dbReference type="EMBL" id="SMOL01000148">
    <property type="protein sequence ID" value="KAB2629372.1"/>
    <property type="molecule type" value="Genomic_DNA"/>
</dbReference>
<organism evidence="1 2">
    <name type="scientific">Pyrus ussuriensis x Pyrus communis</name>
    <dbReference type="NCBI Taxonomy" id="2448454"/>
    <lineage>
        <taxon>Eukaryota</taxon>
        <taxon>Viridiplantae</taxon>
        <taxon>Streptophyta</taxon>
        <taxon>Embryophyta</taxon>
        <taxon>Tracheophyta</taxon>
        <taxon>Spermatophyta</taxon>
        <taxon>Magnoliopsida</taxon>
        <taxon>eudicotyledons</taxon>
        <taxon>Gunneridae</taxon>
        <taxon>Pentapetalae</taxon>
        <taxon>rosids</taxon>
        <taxon>fabids</taxon>
        <taxon>Rosales</taxon>
        <taxon>Rosaceae</taxon>
        <taxon>Amygdaloideae</taxon>
        <taxon>Maleae</taxon>
        <taxon>Pyrus</taxon>
    </lineage>
</organism>
<accession>A0A5N5HT99</accession>
<proteinExistence type="predicted"/>
<gene>
    <name evidence="1" type="ORF">D8674_034167</name>
</gene>
<evidence type="ECO:0000313" key="2">
    <source>
        <dbReference type="Proteomes" id="UP000327157"/>
    </source>
</evidence>
<dbReference type="Proteomes" id="UP000327157">
    <property type="component" value="Chromosome 8"/>
</dbReference>
<sequence>MFKDVYVRPGDETTEYMILRALQMSSLQIPMLAPDLTPPSTSQPLRLANT</sequence>